<dbReference type="PANTHER" id="PTHR33067">
    <property type="entry name" value="RNA-DIRECTED DNA POLYMERASE-RELATED"/>
    <property type="match status" value="1"/>
</dbReference>
<name>A0A6L2KGU9_TANCI</name>
<evidence type="ECO:0008006" key="2">
    <source>
        <dbReference type="Google" id="ProtNLM"/>
    </source>
</evidence>
<dbReference type="AlphaFoldDB" id="A0A6L2KGU9"/>
<protein>
    <recommendedName>
        <fullName evidence="2">MAK10-like protein</fullName>
    </recommendedName>
</protein>
<accession>A0A6L2KGU9</accession>
<proteinExistence type="predicted"/>
<reference evidence="1" key="1">
    <citation type="journal article" date="2019" name="Sci. Rep.">
        <title>Draft genome of Tanacetum cinerariifolium, the natural source of mosquito coil.</title>
        <authorList>
            <person name="Yamashiro T."/>
            <person name="Shiraishi A."/>
            <person name="Satake H."/>
            <person name="Nakayama K."/>
        </authorList>
    </citation>
    <scope>NUCLEOTIDE SEQUENCE</scope>
</reference>
<gene>
    <name evidence="1" type="ORF">Tci_019840</name>
</gene>
<evidence type="ECO:0000313" key="1">
    <source>
        <dbReference type="EMBL" id="GEU47862.1"/>
    </source>
</evidence>
<dbReference type="CDD" id="cd00303">
    <property type="entry name" value="retropepsin_like"/>
    <property type="match status" value="1"/>
</dbReference>
<organism evidence="1">
    <name type="scientific">Tanacetum cinerariifolium</name>
    <name type="common">Dalmatian daisy</name>
    <name type="synonym">Chrysanthemum cinerariifolium</name>
    <dbReference type="NCBI Taxonomy" id="118510"/>
    <lineage>
        <taxon>Eukaryota</taxon>
        <taxon>Viridiplantae</taxon>
        <taxon>Streptophyta</taxon>
        <taxon>Embryophyta</taxon>
        <taxon>Tracheophyta</taxon>
        <taxon>Spermatophyta</taxon>
        <taxon>Magnoliopsida</taxon>
        <taxon>eudicotyledons</taxon>
        <taxon>Gunneridae</taxon>
        <taxon>Pentapetalae</taxon>
        <taxon>asterids</taxon>
        <taxon>campanulids</taxon>
        <taxon>Asterales</taxon>
        <taxon>Asteraceae</taxon>
        <taxon>Asteroideae</taxon>
        <taxon>Anthemideae</taxon>
        <taxon>Anthemidinae</taxon>
        <taxon>Tanacetum</taxon>
    </lineage>
</organism>
<dbReference type="PANTHER" id="PTHR33067:SF9">
    <property type="entry name" value="RNA-DIRECTED DNA POLYMERASE"/>
    <property type="match status" value="1"/>
</dbReference>
<dbReference type="InterPro" id="IPR021109">
    <property type="entry name" value="Peptidase_aspartic_dom_sf"/>
</dbReference>
<dbReference type="Gene3D" id="2.40.70.10">
    <property type="entry name" value="Acid Proteases"/>
    <property type="match status" value="1"/>
</dbReference>
<comment type="caution">
    <text evidence="1">The sequence shown here is derived from an EMBL/GenBank/DDBJ whole genome shotgun (WGS) entry which is preliminary data.</text>
</comment>
<dbReference type="EMBL" id="BKCJ010002334">
    <property type="protein sequence ID" value="GEU47862.1"/>
    <property type="molecule type" value="Genomic_DNA"/>
</dbReference>
<sequence length="401" mass="45953">MFQHHHEESLSEAWTRFKDLLQKVPHYGINLWVQVLIFYDHVNPVTRRTIDQLAGGKLRNQNAKESWALLEDLSLYENETHLALTQPPQVKKITTSCEICSGPHETQYCMTDPEQAFVEYASSHTDEAGEATTFQTSPRKPEIKIKPQQPEKPEPTLEAKFQDMHLNLPVLKVLAHAPNYNAILDKYVKSLELGKNRSTFVQEEIPVKMKDRGLFTLPCRLGDSKPFDTLVDLGSCVNIIPLYLFKKLNIRLLEETDHVFGLADGTKSYPVRIIKDVEVHIGKLKLLNDFYVIDMKKDPETPLLVLRGFLATANVVIDCKMAKIMVGEGITRSVFRVKGVDLDGIGTRTSYYARKDFLDYHLPDEWEIARDAELNPFKDTLVFRRMVEFLRAIPINLKSNT</sequence>